<proteinExistence type="predicted"/>
<dbReference type="Proteomes" id="UP001056978">
    <property type="component" value="Chromosome 7"/>
</dbReference>
<evidence type="ECO:0000313" key="2">
    <source>
        <dbReference type="Proteomes" id="UP001056978"/>
    </source>
</evidence>
<evidence type="ECO:0000313" key="1">
    <source>
        <dbReference type="EMBL" id="KAI4839213.1"/>
    </source>
</evidence>
<organism evidence="1 2">
    <name type="scientific">Plasmodium brasilianum</name>
    <dbReference type="NCBI Taxonomy" id="5824"/>
    <lineage>
        <taxon>Eukaryota</taxon>
        <taxon>Sar</taxon>
        <taxon>Alveolata</taxon>
        <taxon>Apicomplexa</taxon>
        <taxon>Aconoidasida</taxon>
        <taxon>Haemosporida</taxon>
        <taxon>Plasmodiidae</taxon>
        <taxon>Plasmodium</taxon>
        <taxon>Plasmodium (Plasmodium)</taxon>
    </lineage>
</organism>
<reference evidence="1" key="1">
    <citation type="submission" date="2022-06" db="EMBL/GenBank/DDBJ databases">
        <title>The First Complete Genome of the Simian Malaria Parasite Plasmodium brasilianum.</title>
        <authorList>
            <person name="Bajic M."/>
            <person name="Ravishankar S."/>
        </authorList>
    </citation>
    <scope>NUCLEOTIDE SEQUENCE</scope>
    <source>
        <strain evidence="1">Bolivian I</strain>
    </source>
</reference>
<keyword evidence="2" id="KW-1185">Reference proteome</keyword>
<sequence length="271" mass="31622">MNHDTKHNQHEEKNKEELEPPSAPEVQTLAHLSSLESPSNEVEANSENSLQSPTQAVFSNSQPSTEVSSESVPRAPVLLDIKPENASESTLSSPISKSLPSSLTSTIPSYTLMGQLKKKKKIKRRQEKFLKILIPSHSNRKKEFLTHNHLEHPCYDDEEITKKIKILEDNMIKNLHESKQKRKRSKTIIEVHMEVLQEWKNEEWNYKKGEFLEICLEVFTKKLYELYPNLTNDELITENIKSSSDIEKQKNLWNKWIERHRNIFEKLNKVD</sequence>
<protein>
    <submittedName>
        <fullName evidence="1">Uncharacterized protein</fullName>
    </submittedName>
</protein>
<dbReference type="EMBL" id="CM043775">
    <property type="protein sequence ID" value="KAI4839213.1"/>
    <property type="molecule type" value="Genomic_DNA"/>
</dbReference>
<comment type="caution">
    <text evidence="1">The sequence shown here is derived from an EMBL/GenBank/DDBJ whole genome shotgun (WGS) entry which is preliminary data.</text>
</comment>
<accession>A0ACB9YBG5</accession>
<name>A0ACB9YBG5_PLABR</name>
<gene>
    <name evidence="1" type="ORF">MKS88_001757</name>
</gene>